<dbReference type="PANTHER" id="PTHR13162">
    <property type="entry name" value="CCR4-NOT TRANSCRIPTION COMPLEX"/>
    <property type="match status" value="1"/>
</dbReference>
<organism evidence="1 2">
    <name type="scientific">Lentinula raphanica</name>
    <dbReference type="NCBI Taxonomy" id="153919"/>
    <lineage>
        <taxon>Eukaryota</taxon>
        <taxon>Fungi</taxon>
        <taxon>Dikarya</taxon>
        <taxon>Basidiomycota</taxon>
        <taxon>Agaricomycotina</taxon>
        <taxon>Agaricomycetes</taxon>
        <taxon>Agaricomycetidae</taxon>
        <taxon>Agaricales</taxon>
        <taxon>Marasmiineae</taxon>
        <taxon>Omphalotaceae</taxon>
        <taxon>Lentinula</taxon>
    </lineage>
</organism>
<dbReference type="InterPro" id="IPR040398">
    <property type="entry name" value="Not1"/>
</dbReference>
<comment type="caution">
    <text evidence="1">The sequence shown here is derived from an EMBL/GenBank/DDBJ whole genome shotgun (WGS) entry which is preliminary data.</text>
</comment>
<dbReference type="GO" id="GO:0017148">
    <property type="term" value="P:negative regulation of translation"/>
    <property type="evidence" value="ECO:0007669"/>
    <property type="project" value="InterPro"/>
</dbReference>
<dbReference type="GO" id="GO:0030015">
    <property type="term" value="C:CCR4-NOT core complex"/>
    <property type="evidence" value="ECO:0007669"/>
    <property type="project" value="InterPro"/>
</dbReference>
<dbReference type="EMBL" id="MU806961">
    <property type="protein sequence ID" value="KAJ3832433.1"/>
    <property type="molecule type" value="Genomic_DNA"/>
</dbReference>
<dbReference type="AlphaFoldDB" id="A0AA38NXG2"/>
<sequence length="490" mass="53920">MENTTAFQAIVKGVIMLMLATLTEDNYERNQLVIRLLSEQHGIDTYLYFIRRLIAHSRARLSSDNNSTTFDASCSLSFRLLLQETQRLARDPYLAERFRDGVDGGEGEVFRNFDFVRFVDRMGLRPLERLVLAAPIVSSPVRVEFSAQAQTVVKQELENAVLSLSHNPSFDPADLSPDQVTKLLGSLLSDPPADSPVLDASQRQALIVAAQTKYGKDTVAPMLQRILPSLSLPPGTTLVQALAQLGPDITADPDVVRALLARFGITDVSPPQNELVVDIMLTLSGKATEGAVICDIAALVRALNSFPSANLNWATVIKSFDVPDRHGVDTPTLKLLIAILLGCSRDANPHPVTGFWTIWSNALYQLRLLDALLSLPGDTFNFVQLPGRRIVTVEDVASASPTVKSLAANVQGHTWNSLDLFEVLVKLADSESTEIRGVVREMLDKASAELVHMGLLQVTDASWNEICLEYSRKLLTMFPAVEHPFFACRF</sequence>
<evidence type="ECO:0000313" key="2">
    <source>
        <dbReference type="Proteomes" id="UP001163846"/>
    </source>
</evidence>
<dbReference type="GO" id="GO:0000288">
    <property type="term" value="P:nuclear-transcribed mRNA catabolic process, deadenylation-dependent decay"/>
    <property type="evidence" value="ECO:0007669"/>
    <property type="project" value="TreeGrafter"/>
</dbReference>
<dbReference type="GO" id="GO:0060090">
    <property type="term" value="F:molecular adaptor activity"/>
    <property type="evidence" value="ECO:0007669"/>
    <property type="project" value="TreeGrafter"/>
</dbReference>
<evidence type="ECO:0000313" key="1">
    <source>
        <dbReference type="EMBL" id="KAJ3832433.1"/>
    </source>
</evidence>
<protein>
    <submittedName>
        <fullName evidence="1">Uncharacterized protein</fullName>
    </submittedName>
</protein>
<dbReference type="Proteomes" id="UP001163846">
    <property type="component" value="Unassembled WGS sequence"/>
</dbReference>
<proteinExistence type="predicted"/>
<reference evidence="1" key="1">
    <citation type="submission" date="2022-08" db="EMBL/GenBank/DDBJ databases">
        <authorList>
            <consortium name="DOE Joint Genome Institute"/>
            <person name="Min B."/>
            <person name="Riley R."/>
            <person name="Sierra-Patev S."/>
            <person name="Naranjo-Ortiz M."/>
            <person name="Looney B."/>
            <person name="Konkel Z."/>
            <person name="Slot J.C."/>
            <person name="Sakamoto Y."/>
            <person name="Steenwyk J.L."/>
            <person name="Rokas A."/>
            <person name="Carro J."/>
            <person name="Camarero S."/>
            <person name="Ferreira P."/>
            <person name="Molpeceres G."/>
            <person name="Ruiz-Duenas F.J."/>
            <person name="Serrano A."/>
            <person name="Henrissat B."/>
            <person name="Drula E."/>
            <person name="Hughes K.W."/>
            <person name="Mata J.L."/>
            <person name="Ishikawa N.K."/>
            <person name="Vargas-Isla R."/>
            <person name="Ushijima S."/>
            <person name="Smith C.A."/>
            <person name="Ahrendt S."/>
            <person name="Andreopoulos W."/>
            <person name="He G."/>
            <person name="Labutti K."/>
            <person name="Lipzen A."/>
            <person name="Ng V."/>
            <person name="Sandor L."/>
            <person name="Barry K."/>
            <person name="Martinez A.T."/>
            <person name="Xiao Y."/>
            <person name="Gibbons J.G."/>
            <person name="Terashima K."/>
            <person name="Hibbett D.S."/>
            <person name="Grigoriev I.V."/>
        </authorList>
    </citation>
    <scope>NUCLEOTIDE SEQUENCE</scope>
    <source>
        <strain evidence="1">TFB9207</strain>
    </source>
</reference>
<dbReference type="GO" id="GO:0000932">
    <property type="term" value="C:P-body"/>
    <property type="evidence" value="ECO:0007669"/>
    <property type="project" value="TreeGrafter"/>
</dbReference>
<dbReference type="PANTHER" id="PTHR13162:SF8">
    <property type="entry name" value="CCR4-NOT TRANSCRIPTION COMPLEX SUBUNIT 1"/>
    <property type="match status" value="1"/>
</dbReference>
<keyword evidence="2" id="KW-1185">Reference proteome</keyword>
<accession>A0AA38NXG2</accession>
<name>A0AA38NXG2_9AGAR</name>
<gene>
    <name evidence="1" type="ORF">F5878DRAFT_669151</name>
</gene>